<keyword evidence="4" id="KW-1185">Reference proteome</keyword>
<dbReference type="AlphaFoldDB" id="A0A543A625"/>
<accession>A0A543A625</accession>
<comment type="caution">
    <text evidence="3">The sequence shown here is derived from an EMBL/GenBank/DDBJ whole genome shotgun (WGS) entry which is preliminary data.</text>
</comment>
<reference evidence="3 4" key="1">
    <citation type="submission" date="2019-06" db="EMBL/GenBank/DDBJ databases">
        <title>Sequencing the genomes of 1000 actinobacteria strains.</title>
        <authorList>
            <person name="Klenk H.-P."/>
        </authorList>
    </citation>
    <scope>NUCLEOTIDE SEQUENCE [LARGE SCALE GENOMIC DNA]</scope>
    <source>
        <strain evidence="3 4">DSM 25218</strain>
    </source>
</reference>
<feature type="domain" description="Flavin reductase like" evidence="2">
    <location>
        <begin position="10"/>
        <end position="149"/>
    </location>
</feature>
<dbReference type="GO" id="GO:0042602">
    <property type="term" value="F:riboflavin reductase (NADPH) activity"/>
    <property type="evidence" value="ECO:0007669"/>
    <property type="project" value="TreeGrafter"/>
</dbReference>
<dbReference type="InterPro" id="IPR012349">
    <property type="entry name" value="Split_barrel_FMN-bd"/>
</dbReference>
<dbReference type="InterPro" id="IPR002563">
    <property type="entry name" value="Flavin_Rdtase-like_dom"/>
</dbReference>
<dbReference type="GO" id="GO:0010181">
    <property type="term" value="F:FMN binding"/>
    <property type="evidence" value="ECO:0007669"/>
    <property type="project" value="InterPro"/>
</dbReference>
<evidence type="ECO:0000256" key="1">
    <source>
        <dbReference type="ARBA" id="ARBA00023002"/>
    </source>
</evidence>
<keyword evidence="1" id="KW-0560">Oxidoreductase</keyword>
<dbReference type="InterPro" id="IPR050268">
    <property type="entry name" value="NADH-dep_flavin_reductase"/>
</dbReference>
<name>A0A543A625_9ACTN</name>
<dbReference type="Proteomes" id="UP000320209">
    <property type="component" value="Unassembled WGS sequence"/>
</dbReference>
<dbReference type="EMBL" id="VFOV01000001">
    <property type="protein sequence ID" value="TQL68007.1"/>
    <property type="molecule type" value="Genomic_DNA"/>
</dbReference>
<sequence>MDSRELRNAFGGFATGVTVVTCDSDEGQAHGATVNAFTAVSLDPPLAQVTLGRTSKACQFLDGQSFAINVLASDQLDVAWHFAGRPADEPPAWADGPTAPILAGAATTISCRPWRTYDGGDHLIVIGEVEAVELTEKQPLLFFGGEFRYLSPQQDRAPGIHWGGSIDCPTSGWFESASFSPLAEAAHA</sequence>
<organism evidence="3 4">
    <name type="scientific">Nocardioides albertanoniae</name>
    <dbReference type="NCBI Taxonomy" id="1175486"/>
    <lineage>
        <taxon>Bacteria</taxon>
        <taxon>Bacillati</taxon>
        <taxon>Actinomycetota</taxon>
        <taxon>Actinomycetes</taxon>
        <taxon>Propionibacteriales</taxon>
        <taxon>Nocardioidaceae</taxon>
        <taxon>Nocardioides</taxon>
    </lineage>
</organism>
<dbReference type="RefSeq" id="WP_141780048.1">
    <property type="nucleotide sequence ID" value="NZ_VFOV01000001.1"/>
</dbReference>
<evidence type="ECO:0000313" key="4">
    <source>
        <dbReference type="Proteomes" id="UP000320209"/>
    </source>
</evidence>
<gene>
    <name evidence="3" type="ORF">FB381_1896</name>
</gene>
<dbReference type="SUPFAM" id="SSF50475">
    <property type="entry name" value="FMN-binding split barrel"/>
    <property type="match status" value="1"/>
</dbReference>
<dbReference type="PANTHER" id="PTHR30466:SF1">
    <property type="entry name" value="FMN REDUCTASE (NADH) RUTF"/>
    <property type="match status" value="1"/>
</dbReference>
<dbReference type="OrthoDB" id="9792858at2"/>
<dbReference type="GO" id="GO:0006208">
    <property type="term" value="P:pyrimidine nucleobase catabolic process"/>
    <property type="evidence" value="ECO:0007669"/>
    <property type="project" value="TreeGrafter"/>
</dbReference>
<evidence type="ECO:0000259" key="2">
    <source>
        <dbReference type="SMART" id="SM00903"/>
    </source>
</evidence>
<dbReference type="Gene3D" id="2.30.110.10">
    <property type="entry name" value="Electron Transport, Fmn-binding Protein, Chain A"/>
    <property type="match status" value="1"/>
</dbReference>
<dbReference type="SMART" id="SM00903">
    <property type="entry name" value="Flavin_Reduct"/>
    <property type="match status" value="1"/>
</dbReference>
<protein>
    <submittedName>
        <fullName evidence="3">Flavin reductase (DIM6/NTAB) family NADH-FMN oxidoreductase RutF</fullName>
    </submittedName>
</protein>
<dbReference type="PANTHER" id="PTHR30466">
    <property type="entry name" value="FLAVIN REDUCTASE"/>
    <property type="match status" value="1"/>
</dbReference>
<dbReference type="Pfam" id="PF01613">
    <property type="entry name" value="Flavin_Reduct"/>
    <property type="match status" value="1"/>
</dbReference>
<evidence type="ECO:0000313" key="3">
    <source>
        <dbReference type="EMBL" id="TQL68007.1"/>
    </source>
</evidence>
<proteinExistence type="predicted"/>